<dbReference type="SUPFAM" id="SSF56801">
    <property type="entry name" value="Acetyl-CoA synthetase-like"/>
    <property type="match status" value="1"/>
</dbReference>
<name>A0ABU7XST0_9FLAO</name>
<dbReference type="RefSeq" id="WP_303306118.1">
    <property type="nucleotide sequence ID" value="NZ_JAODOP010000004.1"/>
</dbReference>
<dbReference type="PANTHER" id="PTHR36932">
    <property type="entry name" value="CAPSULAR POLYSACCHARIDE BIOSYNTHESIS PROTEIN"/>
    <property type="match status" value="1"/>
</dbReference>
<proteinExistence type="predicted"/>
<sequence>MLRIHEYFLFTLHKLSFLLNLFELSLKLKGFSIRKAKLALKAIQKKSDSEFNTYIKTKKKDIVNYHLKHNSFYKSFAKDANPLDWNTVPIMSKKDLQQPLVTLLSNRFSTKNIYIDKTSGASGHPFIFSKDKFTHALTWSIIMDRFSWFNLNFNSTKQARFYGIPLDRKGYYTEKLKDFISNRYRFNVFDLSDEALENWLIDFKRKPFFYMNGYTSPIVQFAKYLRHKNIILKAICPTLKACVVTSEMLFKDDKQLMEKQFGIPVINEYGASELDLIAFENTNGEWIVNSETLFVEVLDENNNVLPNGEEGRLVITSLYNKTQPFIRYDIGDIGVLSQKSTPKKPILEKLIGRTNDMASLPSGKKAAGLTFYYITKSIIEDDGNVKEFVIVQLKLDTFKIYYVSDIDISQNKMTMIKNEMENYLENGLTILFERQTALKRLKSGKLKQFSSLIYPNK</sequence>
<dbReference type="PANTHER" id="PTHR36932:SF1">
    <property type="entry name" value="CAPSULAR POLYSACCHARIDE BIOSYNTHESIS PROTEIN"/>
    <property type="match status" value="1"/>
</dbReference>
<dbReference type="EMBL" id="JAODOP010000004">
    <property type="protein sequence ID" value="MEF3833779.1"/>
    <property type="molecule type" value="Genomic_DNA"/>
</dbReference>
<gene>
    <name evidence="1" type="ORF">N1F79_11600</name>
</gene>
<protein>
    <submittedName>
        <fullName evidence="1">Phenylacetate--CoA ligase family protein</fullName>
    </submittedName>
</protein>
<dbReference type="InterPro" id="IPR042099">
    <property type="entry name" value="ANL_N_sf"/>
</dbReference>
<dbReference type="Proteomes" id="UP001337305">
    <property type="component" value="Unassembled WGS sequence"/>
</dbReference>
<accession>A0ABU7XST0</accession>
<evidence type="ECO:0000313" key="1">
    <source>
        <dbReference type="EMBL" id="MEF3833779.1"/>
    </source>
</evidence>
<dbReference type="GO" id="GO:0016874">
    <property type="term" value="F:ligase activity"/>
    <property type="evidence" value="ECO:0007669"/>
    <property type="project" value="UniProtKB-KW"/>
</dbReference>
<keyword evidence="2" id="KW-1185">Reference proteome</keyword>
<reference evidence="1 2" key="1">
    <citation type="submission" date="2022-09" db="EMBL/GenBank/DDBJ databases">
        <title>Genome sequencing of Flavivirga sp. MEBiC05379.</title>
        <authorList>
            <person name="Oh H.-M."/>
            <person name="Kwon K.K."/>
            <person name="Park M.J."/>
            <person name="Yang S.-H."/>
        </authorList>
    </citation>
    <scope>NUCLEOTIDE SEQUENCE [LARGE SCALE GENOMIC DNA]</scope>
    <source>
        <strain evidence="1 2">MEBiC05379</strain>
    </source>
</reference>
<comment type="caution">
    <text evidence="1">The sequence shown here is derived from an EMBL/GenBank/DDBJ whole genome shotgun (WGS) entry which is preliminary data.</text>
</comment>
<organism evidence="1 2">
    <name type="scientific">Flavivirga spongiicola</name>
    <dbReference type="NCBI Taxonomy" id="421621"/>
    <lineage>
        <taxon>Bacteria</taxon>
        <taxon>Pseudomonadati</taxon>
        <taxon>Bacteroidota</taxon>
        <taxon>Flavobacteriia</taxon>
        <taxon>Flavobacteriales</taxon>
        <taxon>Flavobacteriaceae</taxon>
        <taxon>Flavivirga</taxon>
    </lineage>
</organism>
<dbReference type="Gene3D" id="3.40.50.12780">
    <property type="entry name" value="N-terminal domain of ligase-like"/>
    <property type="match status" value="1"/>
</dbReference>
<dbReference type="InterPro" id="IPR053158">
    <property type="entry name" value="CapK_Type1_Caps_Biosynth"/>
</dbReference>
<keyword evidence="1" id="KW-0436">Ligase</keyword>
<evidence type="ECO:0000313" key="2">
    <source>
        <dbReference type="Proteomes" id="UP001337305"/>
    </source>
</evidence>